<keyword evidence="1" id="KW-0479">Metal-binding</keyword>
<dbReference type="Gene3D" id="6.10.140.2220">
    <property type="match status" value="1"/>
</dbReference>
<sequence>MASSASAERRKGWWWRRATECAARGSGTPCAPGPPTRRCGLCGAVAYCSTAHQISHWTYHKNECTRLEEQMRHVDILSDFPFTFFIEDINQESRCSFFTSKGLHQIGLWKSECSCGSLAVSMNELWLNDDWSLPSSLCPCAVQSGFFAVFKLASATQLSTEPKSQLSTCLSCWEDYYQWRCLPLDSPVALLLHWPLTVYHCFQLLAAQSSISEVKGELNIHYLGPEKELLQLGVFGELLALFSGVQIHMDIVGPAVPQFRDGKTVSLCKYLPCAEQDCICNFEWIDMMDWQDSYPHLIIAPNAGVAAYSSWSPTIIQINPFRQPLVVEDSALYLPCYSNCFLFGIALQLSLMFTHTILVSSYPHWHSDIDVTIDPVERGRRGEAHEHRRAVNPQRVVLRLYHPHLQPYPRPYPHLQPHLPGRPVVLQALLHRCQQRRRRCCRDHVERRHVPPPLVEWCNLREGHHLVVVPNRPERDVEGGVERVAGREVEAVDAGVVDGVLERLRADDEPEDEDDEADEHDEAKAGENDAREDAGARTPAGRRALADHGGECGCCRGRVEQGLERIYTTELRVRRECFGECKSGDHRLSESRKLPLSFVLFRL</sequence>
<evidence type="ECO:0000256" key="3">
    <source>
        <dbReference type="ARBA" id="ARBA00022833"/>
    </source>
</evidence>
<name>A0A4S8IA11_MUSBA</name>
<evidence type="ECO:0000256" key="5">
    <source>
        <dbReference type="SAM" id="MobiDB-lite"/>
    </source>
</evidence>
<dbReference type="EMBL" id="PYDT01000011">
    <property type="protein sequence ID" value="THU44855.1"/>
    <property type="molecule type" value="Genomic_DNA"/>
</dbReference>
<feature type="domain" description="MYND-type" evidence="6">
    <location>
        <begin position="18"/>
        <end position="64"/>
    </location>
</feature>
<evidence type="ECO:0000256" key="4">
    <source>
        <dbReference type="PROSITE-ProRule" id="PRU00134"/>
    </source>
</evidence>
<feature type="region of interest" description="Disordered" evidence="5">
    <location>
        <begin position="504"/>
        <end position="545"/>
    </location>
</feature>
<keyword evidence="3" id="KW-0862">Zinc</keyword>
<dbReference type="Pfam" id="PF01753">
    <property type="entry name" value="zf-MYND"/>
    <property type="match status" value="1"/>
</dbReference>
<evidence type="ECO:0000259" key="6">
    <source>
        <dbReference type="PROSITE" id="PS50865"/>
    </source>
</evidence>
<reference evidence="7 8" key="1">
    <citation type="journal article" date="2019" name="Nat. Plants">
        <title>Genome sequencing of Musa balbisiana reveals subgenome evolution and function divergence in polyploid bananas.</title>
        <authorList>
            <person name="Yao X."/>
        </authorList>
    </citation>
    <scope>NUCLEOTIDE SEQUENCE [LARGE SCALE GENOMIC DNA]</scope>
    <source>
        <strain evidence="8">cv. DH-PKW</strain>
        <tissue evidence="7">Leaves</tissue>
    </source>
</reference>
<organism evidence="7 8">
    <name type="scientific">Musa balbisiana</name>
    <name type="common">Banana</name>
    <dbReference type="NCBI Taxonomy" id="52838"/>
    <lineage>
        <taxon>Eukaryota</taxon>
        <taxon>Viridiplantae</taxon>
        <taxon>Streptophyta</taxon>
        <taxon>Embryophyta</taxon>
        <taxon>Tracheophyta</taxon>
        <taxon>Spermatophyta</taxon>
        <taxon>Magnoliopsida</taxon>
        <taxon>Liliopsida</taxon>
        <taxon>Zingiberales</taxon>
        <taxon>Musaceae</taxon>
        <taxon>Musa</taxon>
    </lineage>
</organism>
<dbReference type="SUPFAM" id="SSF144232">
    <property type="entry name" value="HIT/MYND zinc finger-like"/>
    <property type="match status" value="1"/>
</dbReference>
<proteinExistence type="predicted"/>
<dbReference type="InterPro" id="IPR046824">
    <property type="entry name" value="Mss51-like_C"/>
</dbReference>
<evidence type="ECO:0000256" key="2">
    <source>
        <dbReference type="ARBA" id="ARBA00022771"/>
    </source>
</evidence>
<dbReference type="PANTHER" id="PTHR47570">
    <property type="entry name" value="ZINC ION BINDING PROTEIN"/>
    <property type="match status" value="1"/>
</dbReference>
<dbReference type="PANTHER" id="PTHR47570:SF1">
    <property type="entry name" value="ZINC ION BINDING PROTEIN"/>
    <property type="match status" value="1"/>
</dbReference>
<feature type="compositionally biased region" description="Acidic residues" evidence="5">
    <location>
        <begin position="508"/>
        <end position="520"/>
    </location>
</feature>
<evidence type="ECO:0000313" key="7">
    <source>
        <dbReference type="EMBL" id="THU44855.1"/>
    </source>
</evidence>
<dbReference type="Pfam" id="PF20179">
    <property type="entry name" value="MSS51_C"/>
    <property type="match status" value="1"/>
</dbReference>
<dbReference type="Proteomes" id="UP000317650">
    <property type="component" value="Chromosome 2"/>
</dbReference>
<dbReference type="PROSITE" id="PS50865">
    <property type="entry name" value="ZF_MYND_2"/>
    <property type="match status" value="1"/>
</dbReference>
<dbReference type="AlphaFoldDB" id="A0A4S8IA11"/>
<keyword evidence="2 4" id="KW-0863">Zinc-finger</keyword>
<evidence type="ECO:0000313" key="8">
    <source>
        <dbReference type="Proteomes" id="UP000317650"/>
    </source>
</evidence>
<evidence type="ECO:0000256" key="1">
    <source>
        <dbReference type="ARBA" id="ARBA00022723"/>
    </source>
</evidence>
<dbReference type="GO" id="GO:0008270">
    <property type="term" value="F:zinc ion binding"/>
    <property type="evidence" value="ECO:0007669"/>
    <property type="project" value="UniProtKB-KW"/>
</dbReference>
<dbReference type="InterPro" id="IPR002893">
    <property type="entry name" value="Znf_MYND"/>
</dbReference>
<dbReference type="STRING" id="52838.A0A4S8IA11"/>
<comment type="caution">
    <text evidence="7">The sequence shown here is derived from an EMBL/GenBank/DDBJ whole genome shotgun (WGS) entry which is preliminary data.</text>
</comment>
<keyword evidence="8" id="KW-1185">Reference proteome</keyword>
<protein>
    <recommendedName>
        <fullName evidence="6">MYND-type domain-containing protein</fullName>
    </recommendedName>
</protein>
<gene>
    <name evidence="7" type="ORF">C4D60_Mb02t11750</name>
</gene>
<accession>A0A4S8IA11</accession>
<feature type="compositionally biased region" description="Basic and acidic residues" evidence="5">
    <location>
        <begin position="521"/>
        <end position="535"/>
    </location>
</feature>